<dbReference type="Proteomes" id="UP000604825">
    <property type="component" value="Unassembled WGS sequence"/>
</dbReference>
<evidence type="ECO:0000256" key="2">
    <source>
        <dbReference type="ARBA" id="ARBA00022840"/>
    </source>
</evidence>
<dbReference type="AlphaFoldDB" id="A0A811SIU4"/>
<name>A0A811SIU4_9POAL</name>
<organism evidence="6 7">
    <name type="scientific">Miscanthus lutarioriparius</name>
    <dbReference type="NCBI Taxonomy" id="422564"/>
    <lineage>
        <taxon>Eukaryota</taxon>
        <taxon>Viridiplantae</taxon>
        <taxon>Streptophyta</taxon>
        <taxon>Embryophyta</taxon>
        <taxon>Tracheophyta</taxon>
        <taxon>Spermatophyta</taxon>
        <taxon>Magnoliopsida</taxon>
        <taxon>Liliopsida</taxon>
        <taxon>Poales</taxon>
        <taxon>Poaceae</taxon>
        <taxon>PACMAD clade</taxon>
        <taxon>Panicoideae</taxon>
        <taxon>Andropogonodae</taxon>
        <taxon>Andropogoneae</taxon>
        <taxon>Saccharinae</taxon>
        <taxon>Miscanthus</taxon>
    </lineage>
</organism>
<dbReference type="Gene3D" id="3.30.160.380">
    <property type="entry name" value="Dicer dimerisation domain"/>
    <property type="match status" value="1"/>
</dbReference>
<keyword evidence="1" id="KW-0547">Nucleotide-binding</keyword>
<feature type="domain" description="Helicase C-terminal" evidence="5">
    <location>
        <begin position="365"/>
        <end position="523"/>
    </location>
</feature>
<dbReference type="InterPro" id="IPR051363">
    <property type="entry name" value="RLR_Helicase"/>
</dbReference>
<dbReference type="InterPro" id="IPR011545">
    <property type="entry name" value="DEAD/DEAH_box_helicase_dom"/>
</dbReference>
<dbReference type="Pfam" id="PF00270">
    <property type="entry name" value="DEAD"/>
    <property type="match status" value="1"/>
</dbReference>
<evidence type="ECO:0000313" key="6">
    <source>
        <dbReference type="EMBL" id="CAD6340817.1"/>
    </source>
</evidence>
<proteinExistence type="predicted"/>
<keyword evidence="2" id="KW-0067">ATP-binding</keyword>
<evidence type="ECO:0008006" key="8">
    <source>
        <dbReference type="Google" id="ProtNLM"/>
    </source>
</evidence>
<comment type="caution">
    <text evidence="6">The sequence shown here is derived from an EMBL/GenBank/DDBJ whole genome shotgun (WGS) entry which is preliminary data.</text>
</comment>
<dbReference type="PANTHER" id="PTHR14074:SF16">
    <property type="entry name" value="ANTIVIRAL INNATE IMMUNE RESPONSE RECEPTOR RIG-I"/>
    <property type="match status" value="1"/>
</dbReference>
<evidence type="ECO:0000256" key="3">
    <source>
        <dbReference type="SAM" id="MobiDB-lite"/>
    </source>
</evidence>
<dbReference type="InterPro" id="IPR027417">
    <property type="entry name" value="P-loop_NTPase"/>
</dbReference>
<evidence type="ECO:0000313" key="7">
    <source>
        <dbReference type="Proteomes" id="UP000604825"/>
    </source>
</evidence>
<keyword evidence="7" id="KW-1185">Reference proteome</keyword>
<feature type="domain" description="Helicase ATP-binding" evidence="4">
    <location>
        <begin position="34"/>
        <end position="192"/>
    </location>
</feature>
<dbReference type="Gene3D" id="3.40.50.300">
    <property type="entry name" value="P-loop containing nucleotide triphosphate hydrolases"/>
    <property type="match status" value="2"/>
</dbReference>
<protein>
    <recommendedName>
        <fullName evidence="8">Dicer-like 103</fullName>
    </recommendedName>
</protein>
<dbReference type="FunFam" id="3.40.50.300:FF:000420">
    <property type="entry name" value="Endoribonuclease dicer-like 1"/>
    <property type="match status" value="1"/>
</dbReference>
<dbReference type="GO" id="GO:0005524">
    <property type="term" value="F:ATP binding"/>
    <property type="evidence" value="ECO:0007669"/>
    <property type="project" value="UniProtKB-KW"/>
</dbReference>
<dbReference type="Pfam" id="PF00271">
    <property type="entry name" value="Helicase_C"/>
    <property type="match status" value="1"/>
</dbReference>
<dbReference type="PROSITE" id="PS51194">
    <property type="entry name" value="HELICASE_CTER"/>
    <property type="match status" value="1"/>
</dbReference>
<dbReference type="InterPro" id="IPR001650">
    <property type="entry name" value="Helicase_C-like"/>
</dbReference>
<dbReference type="CDD" id="cd18034">
    <property type="entry name" value="DEXHc_dicer"/>
    <property type="match status" value="1"/>
</dbReference>
<gene>
    <name evidence="6" type="ORF">NCGR_LOCUS64915</name>
</gene>
<dbReference type="PANTHER" id="PTHR14074">
    <property type="entry name" value="HELICASE WITH DEATH DOMAIN-RELATED"/>
    <property type="match status" value="1"/>
</dbReference>
<dbReference type="GO" id="GO:0003676">
    <property type="term" value="F:nucleic acid binding"/>
    <property type="evidence" value="ECO:0007669"/>
    <property type="project" value="InterPro"/>
</dbReference>
<dbReference type="GO" id="GO:0005737">
    <property type="term" value="C:cytoplasm"/>
    <property type="evidence" value="ECO:0007669"/>
    <property type="project" value="TreeGrafter"/>
</dbReference>
<dbReference type="InterPro" id="IPR038248">
    <property type="entry name" value="Dicer_dimer_sf"/>
</dbReference>
<dbReference type="SUPFAM" id="SSF52540">
    <property type="entry name" value="P-loop containing nucleoside triphosphate hydrolases"/>
    <property type="match status" value="1"/>
</dbReference>
<dbReference type="SMART" id="SM00490">
    <property type="entry name" value="HELICc"/>
    <property type="match status" value="1"/>
</dbReference>
<evidence type="ECO:0000256" key="1">
    <source>
        <dbReference type="ARBA" id="ARBA00022741"/>
    </source>
</evidence>
<dbReference type="OrthoDB" id="6513042at2759"/>
<dbReference type="FunFam" id="3.40.50.300:FF:000705">
    <property type="entry name" value="Endoribonuclease dicer-like protein"/>
    <property type="match status" value="1"/>
</dbReference>
<dbReference type="EMBL" id="CAJGYO010000075">
    <property type="protein sequence ID" value="CAD6340817.1"/>
    <property type="molecule type" value="Genomic_DNA"/>
</dbReference>
<reference evidence="6" key="1">
    <citation type="submission" date="2020-10" db="EMBL/GenBank/DDBJ databases">
        <authorList>
            <person name="Han B."/>
            <person name="Lu T."/>
            <person name="Zhao Q."/>
            <person name="Huang X."/>
            <person name="Zhao Y."/>
        </authorList>
    </citation>
    <scope>NUCLEOTIDE SEQUENCE</scope>
</reference>
<evidence type="ECO:0000259" key="4">
    <source>
        <dbReference type="PROSITE" id="PS51192"/>
    </source>
</evidence>
<dbReference type="InterPro" id="IPR014001">
    <property type="entry name" value="Helicase_ATP-bd"/>
</dbReference>
<accession>A0A811SIU4</accession>
<evidence type="ECO:0000259" key="5">
    <source>
        <dbReference type="PROSITE" id="PS51194"/>
    </source>
</evidence>
<dbReference type="PROSITE" id="PS51192">
    <property type="entry name" value="HELICASE_ATP_BIND_1"/>
    <property type="match status" value="1"/>
</dbReference>
<dbReference type="SMART" id="SM00487">
    <property type="entry name" value="DEXDc"/>
    <property type="match status" value="1"/>
</dbReference>
<feature type="region of interest" description="Disordered" evidence="3">
    <location>
        <begin position="1"/>
        <end position="21"/>
    </location>
</feature>
<sequence length="753" mass="85791">MGEGEDEAESSSSGAAAVEPKDPRTIARKYQLDLCKRAVDENIVVYLGTGCGKTHIAVLLMYELGHLIRKPSREVCVFLAPTIPLVRQQAMVIADSTNFKVQRYYGSGKNSRDHQAWEKEMREYEVLVMTPQILLHNLRHCFIKMDLIALLIFDECHHAQAQKRHPYAQIMKEFYNNADKHPRVFGMTASPIIGKGGSNKLTYTKCINSLEELLNAKVCSVDNVELESVIASPKIEVYFYGPVGHSNLITTYINELDGYKSQSEYMLRESACNFKESQKKLKSLWRLHENLIFCLQEVGLFGALQAARTFLSPSSVSLDGKGVDINDYVNKATSLLSRGILEGADADSFDLETIEEPFFSKKFAVLIDVLSRYRLEENMKCIVFVKRIIVARVVAHILQNLKCLDFWKCEFLVGCHSGLRNMSRDKMGSIIEKFSSGEVNLLVATSVGEEGLDIQTCCLVVRFDLPETVNSFIQSRGRARMSKSKYVFLLERGNQSQEKLLDDYITGESIMDKEINLRTSNDMFDCLEENIYRVNDTGASISTACSVSLLHRYCDNLPRDMFLFLPHHSSFFDDDIDGIVCRLILPPNAAFRQVNDFLLPGQGSRKMKVSTTNISESNKDEDESFREELHEMLIPAVLRPSRCKLDCSLKLHFYYIEFIPKPADRRYQMFGLFVINRLPEESEKLDVELHLAHARIVKAGIKYLGKIEFNKEEALSCLSVQMLRHNFQGTLPDMSLFFYLTDDTTFTIFKKCF</sequence>